<evidence type="ECO:0000256" key="1">
    <source>
        <dbReference type="ARBA" id="ARBA00022737"/>
    </source>
</evidence>
<evidence type="ECO:0000256" key="3">
    <source>
        <dbReference type="PROSITE-ProRule" id="PRU00339"/>
    </source>
</evidence>
<dbReference type="Pfam" id="PF12569">
    <property type="entry name" value="NatA_aux_su"/>
    <property type="match status" value="1"/>
</dbReference>
<dbReference type="InterPro" id="IPR019734">
    <property type="entry name" value="TPR_rpt"/>
</dbReference>
<dbReference type="CTD" id="8238321"/>
<keyword evidence="2 3" id="KW-0802">TPR repeat</keyword>
<dbReference type="InterPro" id="IPR011990">
    <property type="entry name" value="TPR-like_helical_dom_sf"/>
</dbReference>
<evidence type="ECO:0000256" key="2">
    <source>
        <dbReference type="ARBA" id="ARBA00022803"/>
    </source>
</evidence>
<dbReference type="HOGENOM" id="CLU_006686_0_0_1"/>
<dbReference type="Pfam" id="PF13181">
    <property type="entry name" value="TPR_8"/>
    <property type="match status" value="1"/>
</dbReference>
<sequence>MPSRDPLPPKENSLFKRVLKCYEQKQFRNGLKFAKQILSNPKCAEHGETLAMKGLTLNCLNRKEEAYEYVRRGLRNDLQSHVCWHVYGLLQRSDKKYDEAIKCYRNALKWEKDNIQILRDLSLLQIQMRDLEGYKDTRYQLFMLRPTQRASWIGFAMAYHLIGEYDMALKILEAFRKTQVKSSYDYEHSELLLYQNMVIQESITVNSNAFEDAMEHLDKYNSQICDKLSVKENLGKLYLLLKQNKEAVKIYEELLDRNQENVFYYGQLLEARELKTVSEKVELFKTYQEKFPKALAPRRLPLNFVSGEEFRIMIDKYLRQGLHKGVPPLFVDLRSLYKSNEKVVIIENLLLSYVESLMANRRFSLSDTGDEEPASALLWTYYFLAQHFDYLGCSQKALEYINLAIYHTPTLIELFVTKGKIYKHAGNVIEAYKWLDEAQSLDTADRYINSKCAKYMLRANLVKEAEETCSKFTREGVSAMENLNEMQCMWFQTECALAYQRLGKNGEALKKCHEVDRHFSEIIEDQFDFHTYCMRKMTLRSYVGLLKLEDILRSHPFYFKAAKCAIEVYLKLYDKPLKDETLEEEINTENLAPSELKKIRNKLRKQRAKEDLERKQAQEKQEKKELHNKSRQQVAGDAEPDAPKQDELIPERLIRVEDPLEQAIKFLQPLQNLASERIQTHLMAFEIYYRKGKALLMLQSIRRAHKVEPDNPLLHTCIIRYKLYLESHSSKLEEPIITVIDETMKPIWSNKNAKTLNAEYLNAHKHKIRHTLQGTRMLYYLEPQQQDLAISLATCLDDEVEEVSIKNCTDVLEALKNGDFGQCPKEVEKYRSACQVKFPLALAFIDDSTPVSTYSSFNHVTLPGQDN</sequence>
<dbReference type="Gene3D" id="1.25.40.1010">
    <property type="match status" value="1"/>
</dbReference>
<dbReference type="EMBL" id="AAZO01001392">
    <property type="status" value="NOT_ANNOTATED_CDS"/>
    <property type="molecule type" value="Genomic_DNA"/>
</dbReference>
<dbReference type="Proteomes" id="UP000009046">
    <property type="component" value="Unassembled WGS sequence"/>
</dbReference>
<dbReference type="KEGG" id="phu:Phum_PHUM117850"/>
<dbReference type="PIRSF" id="PIRSF000422">
    <property type="entry name" value="N-terminal-AcTrfase-A_aux_su"/>
    <property type="match status" value="1"/>
</dbReference>
<evidence type="ECO:0000313" key="6">
    <source>
        <dbReference type="EnsemblMetazoa" id="PHUM117850-PA"/>
    </source>
</evidence>
<name>E0VDK3_PEDHC</name>
<feature type="compositionally biased region" description="Basic and acidic residues" evidence="4">
    <location>
        <begin position="608"/>
        <end position="628"/>
    </location>
</feature>
<dbReference type="AlphaFoldDB" id="E0VDK3"/>
<dbReference type="STRING" id="121224.E0VDK3"/>
<accession>E0VDK3</accession>
<organism>
    <name type="scientific">Pediculus humanus subsp. corporis</name>
    <name type="common">Body louse</name>
    <dbReference type="NCBI Taxonomy" id="121224"/>
    <lineage>
        <taxon>Eukaryota</taxon>
        <taxon>Metazoa</taxon>
        <taxon>Ecdysozoa</taxon>
        <taxon>Arthropoda</taxon>
        <taxon>Hexapoda</taxon>
        <taxon>Insecta</taxon>
        <taxon>Pterygota</taxon>
        <taxon>Neoptera</taxon>
        <taxon>Paraneoptera</taxon>
        <taxon>Psocodea</taxon>
        <taxon>Troctomorpha</taxon>
        <taxon>Phthiraptera</taxon>
        <taxon>Anoplura</taxon>
        <taxon>Pediculidae</taxon>
        <taxon>Pediculus</taxon>
    </lineage>
</organism>
<dbReference type="SMART" id="SM00028">
    <property type="entry name" value="TPR"/>
    <property type="match status" value="6"/>
</dbReference>
<evidence type="ECO:0000256" key="4">
    <source>
        <dbReference type="SAM" id="MobiDB-lite"/>
    </source>
</evidence>
<dbReference type="RefSeq" id="XP_002424197.1">
    <property type="nucleotide sequence ID" value="XM_002424152.1"/>
</dbReference>
<keyword evidence="5" id="KW-0675">Receptor</keyword>
<dbReference type="OMA" id="MEMRADY"/>
<keyword evidence="7" id="KW-1185">Reference proteome</keyword>
<keyword evidence="1" id="KW-0677">Repeat</keyword>
<dbReference type="FunFam" id="1.25.40.1040:FF:000003">
    <property type="entry name" value="N-terminal acetyltransferase A, auxiliary subunit"/>
    <property type="match status" value="1"/>
</dbReference>
<dbReference type="EnsemblMetazoa" id="PHUM117850-RA">
    <property type="protein sequence ID" value="PHUM117850-PA"/>
    <property type="gene ID" value="PHUM117850"/>
</dbReference>
<dbReference type="FunCoup" id="E0VDK3">
    <property type="interactions" value="1699"/>
</dbReference>
<dbReference type="PANTHER" id="PTHR22767">
    <property type="entry name" value="N-TERMINAL ACETYLTRANSFERASE-RELATED"/>
    <property type="match status" value="1"/>
</dbReference>
<evidence type="ECO:0000313" key="5">
    <source>
        <dbReference type="EMBL" id="EEB11459.1"/>
    </source>
</evidence>
<dbReference type="VEuPathDB" id="VectorBase:PHUM117850"/>
<feature type="repeat" description="TPR" evidence="3">
    <location>
        <begin position="81"/>
        <end position="114"/>
    </location>
</feature>
<evidence type="ECO:0000313" key="7">
    <source>
        <dbReference type="Proteomes" id="UP000009046"/>
    </source>
</evidence>
<feature type="region of interest" description="Disordered" evidence="4">
    <location>
        <begin position="607"/>
        <end position="643"/>
    </location>
</feature>
<dbReference type="PROSITE" id="PS50005">
    <property type="entry name" value="TPR"/>
    <property type="match status" value="2"/>
</dbReference>
<dbReference type="GeneID" id="8238321"/>
<gene>
    <name evidence="6" type="primary">8238321</name>
    <name evidence="5" type="ORF">Phum_PHUM117850</name>
</gene>
<dbReference type="GO" id="GO:0031415">
    <property type="term" value="C:NatA complex"/>
    <property type="evidence" value="ECO:0007669"/>
    <property type="project" value="TreeGrafter"/>
</dbReference>
<dbReference type="PANTHER" id="PTHR22767:SF2">
    <property type="entry name" value="N(ALPHA)-ACETYLTRANSFERASE 15_16, ISOFORM A"/>
    <property type="match status" value="1"/>
</dbReference>
<dbReference type="EMBL" id="AAZO01001389">
    <property type="status" value="NOT_ANNOTATED_CDS"/>
    <property type="molecule type" value="Genomic_DNA"/>
</dbReference>
<dbReference type="EMBL" id="AAZO01001388">
    <property type="status" value="NOT_ANNOTATED_CDS"/>
    <property type="molecule type" value="Genomic_DNA"/>
</dbReference>
<dbReference type="SUPFAM" id="SSF48452">
    <property type="entry name" value="TPR-like"/>
    <property type="match status" value="2"/>
</dbReference>
<proteinExistence type="predicted"/>
<reference evidence="5" key="1">
    <citation type="submission" date="2007-04" db="EMBL/GenBank/DDBJ databases">
        <title>Annotation of Pediculus humanus corporis strain USDA.</title>
        <authorList>
            <person name="Kirkness E."/>
            <person name="Hannick L."/>
            <person name="Hass B."/>
            <person name="Bruggner R."/>
            <person name="Lawson D."/>
            <person name="Bidwell S."/>
            <person name="Joardar V."/>
            <person name="Caler E."/>
            <person name="Walenz B."/>
            <person name="Inman J."/>
            <person name="Schobel S."/>
            <person name="Galinsky K."/>
            <person name="Amedeo P."/>
            <person name="Strausberg R."/>
        </authorList>
    </citation>
    <scope>NUCLEOTIDE SEQUENCE</scope>
    <source>
        <strain evidence="5">USDA</strain>
    </source>
</reference>
<dbReference type="EMBL" id="AAZO01001390">
    <property type="status" value="NOT_ANNOTATED_CDS"/>
    <property type="molecule type" value="Genomic_DNA"/>
</dbReference>
<dbReference type="EMBL" id="AAZO01001391">
    <property type="status" value="NOT_ANNOTATED_CDS"/>
    <property type="molecule type" value="Genomic_DNA"/>
</dbReference>
<dbReference type="EMBL" id="DS235078">
    <property type="protein sequence ID" value="EEB11459.1"/>
    <property type="molecule type" value="Genomic_DNA"/>
</dbReference>
<dbReference type="InParanoid" id="E0VDK3"/>
<protein>
    <submittedName>
        <fullName evidence="5 6">NMDA receptor-regulated protein, putative</fullName>
    </submittedName>
</protein>
<reference evidence="5" key="2">
    <citation type="submission" date="2007-04" db="EMBL/GenBank/DDBJ databases">
        <title>The genome of the human body louse.</title>
        <authorList>
            <consortium name="The Human Body Louse Genome Consortium"/>
            <person name="Kirkness E."/>
            <person name="Walenz B."/>
            <person name="Hass B."/>
            <person name="Bruggner R."/>
            <person name="Strausberg R."/>
        </authorList>
    </citation>
    <scope>NUCLEOTIDE SEQUENCE</scope>
    <source>
        <strain evidence="5">USDA</strain>
    </source>
</reference>
<reference evidence="6" key="3">
    <citation type="submission" date="2021-02" db="UniProtKB">
        <authorList>
            <consortium name="EnsemblMetazoa"/>
        </authorList>
    </citation>
    <scope>IDENTIFICATION</scope>
    <source>
        <strain evidence="6">USDA</strain>
    </source>
</reference>
<dbReference type="OrthoDB" id="10263032at2759"/>
<dbReference type="eggNOG" id="KOG1156">
    <property type="taxonomic scope" value="Eukaryota"/>
</dbReference>
<feature type="repeat" description="TPR" evidence="3">
    <location>
        <begin position="228"/>
        <end position="261"/>
    </location>
</feature>
<dbReference type="InterPro" id="IPR021183">
    <property type="entry name" value="NatA_aux_su"/>
</dbReference>
<dbReference type="Gene3D" id="1.25.40.1040">
    <property type="match status" value="1"/>
</dbReference>